<sequence>MNSTTKRPGPLQYIAYIYGKRLPDSMRMWVAHDLADHGAVRRHMIRMAIPPFLVLAPFWLLPASLYVHMEMTVPIYIWALLMALALNKVWRRYRLAQHGWDPNLVDEINRKKNAAMHEAYARKYGPRPQEARWQANSSPF</sequence>
<keyword evidence="1" id="KW-0472">Membrane</keyword>
<dbReference type="KEGG" id="mmor:MMOR_04890"/>
<organism evidence="2 3">
    <name type="scientific">Mycolicibacterium moriokaense</name>
    <dbReference type="NCBI Taxonomy" id="39691"/>
    <lineage>
        <taxon>Bacteria</taxon>
        <taxon>Bacillati</taxon>
        <taxon>Actinomycetota</taxon>
        <taxon>Actinomycetes</taxon>
        <taxon>Mycobacteriales</taxon>
        <taxon>Mycobacteriaceae</taxon>
        <taxon>Mycolicibacterium</taxon>
    </lineage>
</organism>
<dbReference type="EMBL" id="AP022560">
    <property type="protein sequence ID" value="BBW99552.1"/>
    <property type="molecule type" value="Genomic_DNA"/>
</dbReference>
<evidence type="ECO:0000256" key="1">
    <source>
        <dbReference type="SAM" id="Phobius"/>
    </source>
</evidence>
<reference evidence="2 3" key="1">
    <citation type="journal article" date="2019" name="Emerg. Microbes Infect.">
        <title>Comprehensive subspecies identification of 175 nontuberculous mycobacteria species based on 7547 genomic profiles.</title>
        <authorList>
            <person name="Matsumoto Y."/>
            <person name="Kinjo T."/>
            <person name="Motooka D."/>
            <person name="Nabeya D."/>
            <person name="Jung N."/>
            <person name="Uechi K."/>
            <person name="Horii T."/>
            <person name="Iida T."/>
            <person name="Fujita J."/>
            <person name="Nakamura S."/>
        </authorList>
    </citation>
    <scope>NUCLEOTIDE SEQUENCE [LARGE SCALE GENOMIC DNA]</scope>
    <source>
        <strain evidence="2 3">JCM 6375</strain>
    </source>
</reference>
<evidence type="ECO:0008006" key="4">
    <source>
        <dbReference type="Google" id="ProtNLM"/>
    </source>
</evidence>
<dbReference type="InterPro" id="IPR035197">
    <property type="entry name" value="DUF5313"/>
</dbReference>
<keyword evidence="3" id="KW-1185">Reference proteome</keyword>
<protein>
    <recommendedName>
        <fullName evidence="4">DUF5313 domain-containing protein</fullName>
    </recommendedName>
</protein>
<keyword evidence="1" id="KW-1133">Transmembrane helix</keyword>
<dbReference type="RefSeq" id="WP_083157482.1">
    <property type="nucleotide sequence ID" value="NZ_AP022560.1"/>
</dbReference>
<keyword evidence="1" id="KW-0812">Transmembrane</keyword>
<feature type="transmembrane region" description="Helical" evidence="1">
    <location>
        <begin position="48"/>
        <end position="67"/>
    </location>
</feature>
<dbReference type="Pfam" id="PF17240">
    <property type="entry name" value="DUF5313"/>
    <property type="match status" value="1"/>
</dbReference>
<name>A0AAD1M3Z4_9MYCO</name>
<feature type="transmembrane region" description="Helical" evidence="1">
    <location>
        <begin position="73"/>
        <end position="90"/>
    </location>
</feature>
<evidence type="ECO:0000313" key="3">
    <source>
        <dbReference type="Proteomes" id="UP000466681"/>
    </source>
</evidence>
<dbReference type="AlphaFoldDB" id="A0AAD1M3Z4"/>
<accession>A0AAD1M3Z4</accession>
<gene>
    <name evidence="2" type="ORF">MMOR_04890</name>
</gene>
<proteinExistence type="predicted"/>
<evidence type="ECO:0000313" key="2">
    <source>
        <dbReference type="EMBL" id="BBW99552.1"/>
    </source>
</evidence>
<dbReference type="Proteomes" id="UP000466681">
    <property type="component" value="Chromosome"/>
</dbReference>